<dbReference type="Proteomes" id="UP001058974">
    <property type="component" value="Chromosome 6"/>
</dbReference>
<protein>
    <recommendedName>
        <fullName evidence="1">MULE transposase domain-containing protein</fullName>
    </recommendedName>
</protein>
<dbReference type="InterPro" id="IPR052579">
    <property type="entry name" value="Zinc_finger_SWIM"/>
</dbReference>
<dbReference type="PANTHER" id="PTHR31569">
    <property type="entry name" value="SWIM-TYPE DOMAIN-CONTAINING PROTEIN"/>
    <property type="match status" value="1"/>
</dbReference>
<proteinExistence type="predicted"/>
<feature type="domain" description="MULE transposase" evidence="1">
    <location>
        <begin position="6"/>
        <end position="101"/>
    </location>
</feature>
<dbReference type="InterPro" id="IPR018289">
    <property type="entry name" value="MULE_transposase_dom"/>
</dbReference>
<name>A0A9D4WG66_PEA</name>
<comment type="caution">
    <text evidence="2">The sequence shown here is derived from an EMBL/GenBank/DDBJ whole genome shotgun (WGS) entry which is preliminary data.</text>
</comment>
<evidence type="ECO:0000259" key="1">
    <source>
        <dbReference type="Pfam" id="PF10551"/>
    </source>
</evidence>
<dbReference type="EMBL" id="JAMSHJ010000006">
    <property type="protein sequence ID" value="KAI5401561.1"/>
    <property type="molecule type" value="Genomic_DNA"/>
</dbReference>
<organism evidence="2 3">
    <name type="scientific">Pisum sativum</name>
    <name type="common">Garden pea</name>
    <name type="synonym">Lathyrus oleraceus</name>
    <dbReference type="NCBI Taxonomy" id="3888"/>
    <lineage>
        <taxon>Eukaryota</taxon>
        <taxon>Viridiplantae</taxon>
        <taxon>Streptophyta</taxon>
        <taxon>Embryophyta</taxon>
        <taxon>Tracheophyta</taxon>
        <taxon>Spermatophyta</taxon>
        <taxon>Magnoliopsida</taxon>
        <taxon>eudicotyledons</taxon>
        <taxon>Gunneridae</taxon>
        <taxon>Pentapetalae</taxon>
        <taxon>rosids</taxon>
        <taxon>fabids</taxon>
        <taxon>Fabales</taxon>
        <taxon>Fabaceae</taxon>
        <taxon>Papilionoideae</taxon>
        <taxon>50 kb inversion clade</taxon>
        <taxon>NPAAA clade</taxon>
        <taxon>Hologalegina</taxon>
        <taxon>IRL clade</taxon>
        <taxon>Fabeae</taxon>
        <taxon>Lathyrus</taxon>
    </lineage>
</organism>
<dbReference type="Pfam" id="PF10551">
    <property type="entry name" value="MULE"/>
    <property type="match status" value="1"/>
</dbReference>
<gene>
    <name evidence="2" type="ORF">KIW84_066148</name>
</gene>
<reference evidence="2 3" key="1">
    <citation type="journal article" date="2022" name="Nat. Genet.">
        <title>Improved pea reference genome and pan-genome highlight genomic features and evolutionary characteristics.</title>
        <authorList>
            <person name="Yang T."/>
            <person name="Liu R."/>
            <person name="Luo Y."/>
            <person name="Hu S."/>
            <person name="Wang D."/>
            <person name="Wang C."/>
            <person name="Pandey M.K."/>
            <person name="Ge S."/>
            <person name="Xu Q."/>
            <person name="Li N."/>
            <person name="Li G."/>
            <person name="Huang Y."/>
            <person name="Saxena R.K."/>
            <person name="Ji Y."/>
            <person name="Li M."/>
            <person name="Yan X."/>
            <person name="He Y."/>
            <person name="Liu Y."/>
            <person name="Wang X."/>
            <person name="Xiang C."/>
            <person name="Varshney R.K."/>
            <person name="Ding H."/>
            <person name="Gao S."/>
            <person name="Zong X."/>
        </authorList>
    </citation>
    <scope>NUCLEOTIDE SEQUENCE [LARGE SCALE GENOMIC DNA]</scope>
    <source>
        <strain evidence="2 3">cv. Zhongwan 6</strain>
    </source>
</reference>
<sequence>MFPTMLILDLTYKTNKYRLPLLDMVGVTSTEKTYSIRFAFLQSEKYEIATWALEVCQTLLKNQGEMPKVIVIDCDIMLMNSTTKVFPTSSALLCRCHMTKNVRSQVKPAIGTKQIESEDGKMVKASVVVEKIMDSWNHIVNSSTKELYADSVMHFRKLCEKYLYLLKYVESTILDQVKEKIICA</sequence>
<dbReference type="PANTHER" id="PTHR31569:SF4">
    <property type="entry name" value="SWIM-TYPE DOMAIN-CONTAINING PROTEIN"/>
    <property type="match status" value="1"/>
</dbReference>
<evidence type="ECO:0000313" key="2">
    <source>
        <dbReference type="EMBL" id="KAI5401561.1"/>
    </source>
</evidence>
<evidence type="ECO:0000313" key="3">
    <source>
        <dbReference type="Proteomes" id="UP001058974"/>
    </source>
</evidence>
<keyword evidence="3" id="KW-1185">Reference proteome</keyword>
<dbReference type="Gramene" id="Psat06G0614800-T1">
    <property type="protein sequence ID" value="KAI5401561.1"/>
    <property type="gene ID" value="KIW84_066148"/>
</dbReference>
<accession>A0A9D4WG66</accession>
<dbReference type="AlphaFoldDB" id="A0A9D4WG66"/>